<feature type="chain" id="PRO_5014683155" evidence="2">
    <location>
        <begin position="18"/>
        <end position="1329"/>
    </location>
</feature>
<dbReference type="Gene3D" id="3.40.50.1460">
    <property type="match status" value="1"/>
</dbReference>
<sequence length="1329" mass="146589">MRLTALFIALFASLLWSFETVEDSKSRFVFHDYIAETTPVACEEGDFHLLPENAFYKEGSGMPYRSYRVAIPANVKPSVSVKDSIRVPFGKTWCNADSLKNGSVEVSSPKLRDGVWVVDIWVPLLQVAGSSVSIRKNFKVSVSFAGTPQNKHPGKRLLTQVLNPKGAASFATSTNTARVLRKAASSDLANMTWLARILVGDKDNGTTAEDGLYAVTYKQFYNACKEMARASDCEGIPVKKLRMYGAPQDTMTDVIWSSAETVPNRLFEIPLDIRDKDGTFNEGDTIFFVGYGTSMWKRFDLEDSTASSKMQYYYSSSPYSFYQYFQLGYTSSGTGSRVSTLSSPTSGSDVDVLRYLRVEKDALLRDTYFGYNGSWEEASGKEWFWIWNAPTETVQISSSTFANSRTSSLPHLNPSGTKLVTVSYVPHSFTMSIMPKFTFTVNGKDYSEYARLPMGNFVIEDVALKSSGNSYSMTLLPNGSVYDRFDGFSVAYSWNPALENDSAEWILPGKRNGRIRIPLSTSSNVQVMKFQDFEPVGILQVKNGYFYDSLSAGVDTRYLVYSTKNFRSPAKIEGVPAHISGTLSDISRISSKTEYVIIAPEAFQIPAVELAKFRSEGKAFRSYNTTVVLVEDIYRAYSGGSMDPVAIRNYLAYARSVCPNLTYAVLAGNGNFDYRGMHSGFKTNWMPPFEKEDAVVEDFFAALDSGERVLRGAYDLDLYIGRLPLSNVADFNAYNEKIQEHEQTSSADNSLWRNSIVVTADDAWTGSMVDGIDHTSPAEDLSRTLLNASTEEGYHLDIHKIYLLNYNSDAAGQKPEAASDLISRINQGSLFTIYFGHGSISDWAFEGLMKPSYISSLANESRYTILGSFSCTVGRFDMGNETSLSETFIQASKRGAIASIGATRETYGSYNRVFAKSVMTNAFFPTGGTLGRAYALAKGLTIQTSIKPESQRYNNARYALFGEPVVPMPNAQLKIKLDQQVDTIRALDSMTLSGTVSGISDGKIHFSILEQSYEKMLSQSPSDRDSVSVLYDGSMIFSEDAEVKDGKFSLNFITPRKISFGDTAAEIRIWANSNSTSSIGHALVSDIVISGTSAYADSIIANDTTAPSISIQSCLSPASGTSFAEGEMVTIASPACLQVTIEDSTAIDFREEADEGILFEVIGETVSTSPFHPWPYSEQSSKKAVARMTFAESKYPPGLYTFRVSAMDIVGNESSRYLRLNITDGLSEGLANVFTAPNPMKKKGTTFYFKDLAVGRSADVTIFIYNQNGRLVQRIAHAVSGVTTWDGRDFYGRKLANGLYHYIVVSKVPATDGAAAKMFRKKQKLVISR</sequence>
<dbReference type="Proteomes" id="UP000231134">
    <property type="component" value="Unassembled WGS sequence"/>
</dbReference>
<protein>
    <submittedName>
        <fullName evidence="4">Peptidase C25-like protein</fullName>
    </submittedName>
</protein>
<dbReference type="InterPro" id="IPR029030">
    <property type="entry name" value="Caspase-like_dom_sf"/>
</dbReference>
<evidence type="ECO:0000313" key="5">
    <source>
        <dbReference type="Proteomes" id="UP000231134"/>
    </source>
</evidence>
<evidence type="ECO:0000259" key="3">
    <source>
        <dbReference type="Pfam" id="PF01364"/>
    </source>
</evidence>
<reference evidence="4 5" key="1">
    <citation type="submission" date="2017-11" db="EMBL/GenBank/DDBJ databases">
        <title>Animal gut microbial communities from fecal samples from Wisconsin, USA.</title>
        <authorList>
            <person name="Neumann A."/>
        </authorList>
    </citation>
    <scope>NUCLEOTIDE SEQUENCE [LARGE SCALE GENOMIC DNA]</scope>
    <source>
        <strain evidence="4 5">UWS3</strain>
    </source>
</reference>
<dbReference type="GO" id="GO:0008234">
    <property type="term" value="F:cysteine-type peptidase activity"/>
    <property type="evidence" value="ECO:0007669"/>
    <property type="project" value="InterPro"/>
</dbReference>
<comment type="caution">
    <text evidence="4">The sequence shown here is derived from an EMBL/GenBank/DDBJ whole genome shotgun (WGS) entry which is preliminary data.</text>
</comment>
<feature type="signal peptide" evidence="2">
    <location>
        <begin position="1"/>
        <end position="17"/>
    </location>
</feature>
<accession>A0A2M9AAN3</accession>
<gene>
    <name evidence="4" type="ORF">BGX16_2827</name>
</gene>
<dbReference type="GO" id="GO:0006508">
    <property type="term" value="P:proteolysis"/>
    <property type="evidence" value="ECO:0007669"/>
    <property type="project" value="InterPro"/>
</dbReference>
<dbReference type="EMBL" id="PGEX01000001">
    <property type="protein sequence ID" value="PJJ42782.1"/>
    <property type="molecule type" value="Genomic_DNA"/>
</dbReference>
<keyword evidence="5" id="KW-1185">Reference proteome</keyword>
<evidence type="ECO:0000313" key="4">
    <source>
        <dbReference type="EMBL" id="PJJ42782.1"/>
    </source>
</evidence>
<feature type="domain" description="Gingipain" evidence="3">
    <location>
        <begin position="595"/>
        <end position="967"/>
    </location>
</feature>
<dbReference type="Gene3D" id="2.60.40.4070">
    <property type="match status" value="1"/>
</dbReference>
<proteinExistence type="predicted"/>
<evidence type="ECO:0000256" key="2">
    <source>
        <dbReference type="SAM" id="SignalP"/>
    </source>
</evidence>
<evidence type="ECO:0000256" key="1">
    <source>
        <dbReference type="ARBA" id="ARBA00022729"/>
    </source>
</evidence>
<dbReference type="Gene3D" id="3.40.50.10390">
    <property type="entry name" value="Gingipain r, domain 1"/>
    <property type="match status" value="1"/>
</dbReference>
<dbReference type="InterPro" id="IPR001769">
    <property type="entry name" value="Gingipain"/>
</dbReference>
<organism evidence="4 5">
    <name type="scientific">Hallerella succinigenes</name>
    <dbReference type="NCBI Taxonomy" id="1896222"/>
    <lineage>
        <taxon>Bacteria</taxon>
        <taxon>Pseudomonadati</taxon>
        <taxon>Fibrobacterota</taxon>
        <taxon>Fibrobacteria</taxon>
        <taxon>Fibrobacterales</taxon>
        <taxon>Fibrobacteraceae</taxon>
        <taxon>Hallerella</taxon>
    </lineage>
</organism>
<dbReference type="RefSeq" id="WP_100426623.1">
    <property type="nucleotide sequence ID" value="NZ_PGEX01000001.1"/>
</dbReference>
<dbReference type="SUPFAM" id="SSF52129">
    <property type="entry name" value="Caspase-like"/>
    <property type="match status" value="1"/>
</dbReference>
<name>A0A2M9AAN3_9BACT</name>
<dbReference type="Pfam" id="PF01364">
    <property type="entry name" value="Peptidase_C25"/>
    <property type="match status" value="1"/>
</dbReference>
<dbReference type="InterPro" id="IPR029031">
    <property type="entry name" value="Gingipain_N_sf"/>
</dbReference>
<dbReference type="OrthoDB" id="9809780at2"/>
<keyword evidence="1 2" id="KW-0732">Signal</keyword>